<sequence>MEKKEMTVYIAKDGKKFFSEEQAKRHEEMLSNTKAYKVFYSPDLTETGNLGKVGYLIVQANWSHDLWAEYWLYSKFGNRIDFVQGVAPTKNWTFQKVDLDEVDHGKLLASIKK</sequence>
<keyword evidence="2" id="KW-1185">Reference proteome</keyword>
<name>A0A918D546_9BACI</name>
<dbReference type="RefSeq" id="WP_188859448.1">
    <property type="nucleotide sequence ID" value="NZ_BMOS01000045.1"/>
</dbReference>
<dbReference type="AlphaFoldDB" id="A0A918D546"/>
<comment type="caution">
    <text evidence="1">The sequence shown here is derived from an EMBL/GenBank/DDBJ whole genome shotgun (WGS) entry which is preliminary data.</text>
</comment>
<gene>
    <name evidence="1" type="ORF">GCM10007971_36430</name>
</gene>
<evidence type="ECO:0000313" key="1">
    <source>
        <dbReference type="EMBL" id="GGN66434.1"/>
    </source>
</evidence>
<accession>A0A918D546</accession>
<dbReference type="EMBL" id="BMOS01000045">
    <property type="protein sequence ID" value="GGN66434.1"/>
    <property type="molecule type" value="Genomic_DNA"/>
</dbReference>
<evidence type="ECO:0000313" key="2">
    <source>
        <dbReference type="Proteomes" id="UP000624041"/>
    </source>
</evidence>
<reference evidence="1" key="1">
    <citation type="journal article" date="2014" name="Int. J. Syst. Evol. Microbiol.">
        <title>Complete genome sequence of Corynebacterium casei LMG S-19264T (=DSM 44701T), isolated from a smear-ripened cheese.</title>
        <authorList>
            <consortium name="US DOE Joint Genome Institute (JGI-PGF)"/>
            <person name="Walter F."/>
            <person name="Albersmeier A."/>
            <person name="Kalinowski J."/>
            <person name="Ruckert C."/>
        </authorList>
    </citation>
    <scope>NUCLEOTIDE SEQUENCE</scope>
    <source>
        <strain evidence="1">JCM 17251</strain>
    </source>
</reference>
<protein>
    <submittedName>
        <fullName evidence="1">Uncharacterized protein</fullName>
    </submittedName>
</protein>
<dbReference type="Proteomes" id="UP000624041">
    <property type="component" value="Unassembled WGS sequence"/>
</dbReference>
<proteinExistence type="predicted"/>
<reference evidence="1" key="2">
    <citation type="submission" date="2020-09" db="EMBL/GenBank/DDBJ databases">
        <authorList>
            <person name="Sun Q."/>
            <person name="Ohkuma M."/>
        </authorList>
    </citation>
    <scope>NUCLEOTIDE SEQUENCE</scope>
    <source>
        <strain evidence="1">JCM 17251</strain>
    </source>
</reference>
<organism evidence="1 2">
    <name type="scientific">Oceanobacillus indicireducens</name>
    <dbReference type="NCBI Taxonomy" id="1004261"/>
    <lineage>
        <taxon>Bacteria</taxon>
        <taxon>Bacillati</taxon>
        <taxon>Bacillota</taxon>
        <taxon>Bacilli</taxon>
        <taxon>Bacillales</taxon>
        <taxon>Bacillaceae</taxon>
        <taxon>Oceanobacillus</taxon>
    </lineage>
</organism>